<evidence type="ECO:0000256" key="1">
    <source>
        <dbReference type="SAM" id="MobiDB-lite"/>
    </source>
</evidence>
<organism evidence="2 3">
    <name type="scientific">Phytophthora megakarya</name>
    <dbReference type="NCBI Taxonomy" id="4795"/>
    <lineage>
        <taxon>Eukaryota</taxon>
        <taxon>Sar</taxon>
        <taxon>Stramenopiles</taxon>
        <taxon>Oomycota</taxon>
        <taxon>Peronosporomycetes</taxon>
        <taxon>Peronosporales</taxon>
        <taxon>Peronosporaceae</taxon>
        <taxon>Phytophthora</taxon>
    </lineage>
</organism>
<proteinExistence type="predicted"/>
<dbReference type="EMBL" id="NBNE01007642">
    <property type="protein sequence ID" value="OWZ00394.1"/>
    <property type="molecule type" value="Genomic_DNA"/>
</dbReference>
<feature type="region of interest" description="Disordered" evidence="1">
    <location>
        <begin position="1"/>
        <end position="29"/>
    </location>
</feature>
<dbReference type="OrthoDB" id="116639at2759"/>
<accession>A0A225V5K8</accession>
<keyword evidence="3" id="KW-1185">Reference proteome</keyword>
<protein>
    <submittedName>
        <fullName evidence="2">Uncharacterized protein</fullName>
    </submittedName>
</protein>
<dbReference type="Proteomes" id="UP000198211">
    <property type="component" value="Unassembled WGS sequence"/>
</dbReference>
<evidence type="ECO:0000313" key="3">
    <source>
        <dbReference type="Proteomes" id="UP000198211"/>
    </source>
</evidence>
<dbReference type="AlphaFoldDB" id="A0A225V5K8"/>
<gene>
    <name evidence="2" type="ORF">PHMEG_00028423</name>
</gene>
<name>A0A225V5K8_9STRA</name>
<feature type="compositionally biased region" description="Polar residues" evidence="1">
    <location>
        <begin position="9"/>
        <end position="19"/>
    </location>
</feature>
<sequence length="256" mass="29351">MVHRALVSTDPSYSSQSPRRGSECASASAPDSRHYRYHNCATLGRHLSFRPLANSIKLTGNAERFLEPDFTATGAQKAWCQILNTVGIGSRGLRISLDYAFLTSLRHSWLVLFDRMPDEPLTFELGESVQGVRISIRVSGLGGLIQMWRRFSGHCYEDTEKVDLCVALWERRYWLQMSTMRNAILAFEAAADPLDPFTNTILDLWYDLNRMRNNRADLLRQQIDRLWDWCTGAKRTLPTEVLLEPSHLHYSTEVLE</sequence>
<reference evidence="3" key="1">
    <citation type="submission" date="2017-03" db="EMBL/GenBank/DDBJ databases">
        <title>Phytopthora megakarya and P. palmivora, two closely related causual agents of cacao black pod achieved similar genome size and gene model numbers by different mechanisms.</title>
        <authorList>
            <person name="Ali S."/>
            <person name="Shao J."/>
            <person name="Larry D.J."/>
            <person name="Kronmiller B."/>
            <person name="Shen D."/>
            <person name="Strem M.D."/>
            <person name="Melnick R.L."/>
            <person name="Guiltinan M.J."/>
            <person name="Tyler B.M."/>
            <person name="Meinhardt L.W."/>
            <person name="Bailey B.A."/>
        </authorList>
    </citation>
    <scope>NUCLEOTIDE SEQUENCE [LARGE SCALE GENOMIC DNA]</scope>
    <source>
        <strain evidence="3">zdho120</strain>
    </source>
</reference>
<evidence type="ECO:0000313" key="2">
    <source>
        <dbReference type="EMBL" id="OWZ00394.1"/>
    </source>
</evidence>
<comment type="caution">
    <text evidence="2">The sequence shown here is derived from an EMBL/GenBank/DDBJ whole genome shotgun (WGS) entry which is preliminary data.</text>
</comment>